<keyword evidence="2" id="KW-1185">Reference proteome</keyword>
<name>A0AAU9JFG6_9CILI</name>
<comment type="caution">
    <text evidence="1">The sequence shown here is derived from an EMBL/GenBank/DDBJ whole genome shotgun (WGS) entry which is preliminary data.</text>
</comment>
<reference evidence="1" key="1">
    <citation type="submission" date="2021-09" db="EMBL/GenBank/DDBJ databases">
        <authorList>
            <consortium name="AG Swart"/>
            <person name="Singh M."/>
            <person name="Singh A."/>
            <person name="Seah K."/>
            <person name="Emmerich C."/>
        </authorList>
    </citation>
    <scope>NUCLEOTIDE SEQUENCE</scope>
    <source>
        <strain evidence="1">ATCC30299</strain>
    </source>
</reference>
<dbReference type="Proteomes" id="UP001162131">
    <property type="component" value="Unassembled WGS sequence"/>
</dbReference>
<evidence type="ECO:0000313" key="1">
    <source>
        <dbReference type="EMBL" id="CAG9319512.1"/>
    </source>
</evidence>
<organism evidence="1 2">
    <name type="scientific">Blepharisma stoltei</name>
    <dbReference type="NCBI Taxonomy" id="1481888"/>
    <lineage>
        <taxon>Eukaryota</taxon>
        <taxon>Sar</taxon>
        <taxon>Alveolata</taxon>
        <taxon>Ciliophora</taxon>
        <taxon>Postciliodesmatophora</taxon>
        <taxon>Heterotrichea</taxon>
        <taxon>Heterotrichida</taxon>
        <taxon>Blepharismidae</taxon>
        <taxon>Blepharisma</taxon>
    </lineage>
</organism>
<evidence type="ECO:0008006" key="3">
    <source>
        <dbReference type="Google" id="ProtNLM"/>
    </source>
</evidence>
<evidence type="ECO:0000313" key="2">
    <source>
        <dbReference type="Proteomes" id="UP001162131"/>
    </source>
</evidence>
<proteinExistence type="predicted"/>
<accession>A0AAU9JFG6</accession>
<protein>
    <recommendedName>
        <fullName evidence="3">F-box associated domain-containing protein</fullName>
    </recommendedName>
</protein>
<sequence length="134" mass="15881">MPKADFKCHSVVFNGNILISGWTKKTILLYSVDLNSFSKIPYGFGKFKRKILINIGRLYLIECDGFVYESEVGDEYNWKQIANSIIKFEHWQVHCSYNKGGIYSMIWLNFKFWKKMHDFVKSPLSFNFQRENTN</sequence>
<gene>
    <name evidence="1" type="ORF">BSTOLATCC_MIC24063</name>
</gene>
<dbReference type="AlphaFoldDB" id="A0AAU9JFG6"/>
<dbReference type="EMBL" id="CAJZBQ010000023">
    <property type="protein sequence ID" value="CAG9319512.1"/>
    <property type="molecule type" value="Genomic_DNA"/>
</dbReference>